<dbReference type="EMBL" id="KQ090362">
    <property type="protein sequence ID" value="KMS96729.1"/>
    <property type="molecule type" value="Genomic_DNA"/>
</dbReference>
<evidence type="ECO:0000313" key="1">
    <source>
        <dbReference type="EMBL" id="KMS96729.1"/>
    </source>
</evidence>
<keyword evidence="2" id="KW-1185">Reference proteome</keyword>
<protein>
    <submittedName>
        <fullName evidence="1">Uncharacterized protein</fullName>
    </submittedName>
</protein>
<reference evidence="1 2" key="1">
    <citation type="journal article" date="2014" name="Nature">
        <title>The genome of the recently domesticated crop plant sugar beet (Beta vulgaris).</title>
        <authorList>
            <person name="Dohm J.C."/>
            <person name="Minoche A.E."/>
            <person name="Holtgrawe D."/>
            <person name="Capella-Gutierrez S."/>
            <person name="Zakrzewski F."/>
            <person name="Tafer H."/>
            <person name="Rupp O."/>
            <person name="Sorensen T.R."/>
            <person name="Stracke R."/>
            <person name="Reinhardt R."/>
            <person name="Goesmann A."/>
            <person name="Kraft T."/>
            <person name="Schulz B."/>
            <person name="Stadler P.F."/>
            <person name="Schmidt T."/>
            <person name="Gabaldon T."/>
            <person name="Lehrach H."/>
            <person name="Weisshaar B."/>
            <person name="Himmelbauer H."/>
        </authorList>
    </citation>
    <scope>NUCLEOTIDE SEQUENCE [LARGE SCALE GENOMIC DNA]</scope>
    <source>
        <tissue evidence="1">Taproot</tissue>
    </source>
</reference>
<dbReference type="Proteomes" id="UP000035740">
    <property type="component" value="Unassembled WGS sequence"/>
</dbReference>
<dbReference type="AlphaFoldDB" id="A0A7G2RMD4"/>
<comment type="caution">
    <text evidence="1">The sequence shown here is derived from an EMBL/GenBank/DDBJ whole genome shotgun (WGS) entry which is preliminary data.</text>
</comment>
<evidence type="ECO:0000313" key="2">
    <source>
        <dbReference type="Proteomes" id="UP000035740"/>
    </source>
</evidence>
<name>A0A7G2RMD4_BETVV</name>
<dbReference type="Gramene" id="KMS96729">
    <property type="protein sequence ID" value="KMS96729"/>
    <property type="gene ID" value="BVRB_8g200340"/>
</dbReference>
<organism evidence="1 2">
    <name type="scientific">Beta vulgaris subsp. vulgaris</name>
    <name type="common">Beet</name>
    <dbReference type="NCBI Taxonomy" id="3555"/>
    <lineage>
        <taxon>Eukaryota</taxon>
        <taxon>Viridiplantae</taxon>
        <taxon>Streptophyta</taxon>
        <taxon>Embryophyta</taxon>
        <taxon>Tracheophyta</taxon>
        <taxon>Spermatophyta</taxon>
        <taxon>Magnoliopsida</taxon>
        <taxon>eudicotyledons</taxon>
        <taxon>Gunneridae</taxon>
        <taxon>Pentapetalae</taxon>
        <taxon>Caryophyllales</taxon>
        <taxon>Chenopodiaceae</taxon>
        <taxon>Betoideae</taxon>
        <taxon>Beta</taxon>
    </lineage>
</organism>
<gene>
    <name evidence="1" type="ORF">BVRB_8g200340</name>
</gene>
<proteinExistence type="predicted"/>
<sequence length="86" mass="9887">MVEGPVVWQQFSAAEAAKERQRDGEKRVGGGVRWCVRLTKRREIGRDHEKEGVEWGGREQRVGRALGRRLVVFLLRRWLRSGDSSG</sequence>
<accession>A0A7G2RMD4</accession>